<comment type="cofactor">
    <cofactor evidence="2">
        <name>Ca(2+)</name>
        <dbReference type="ChEBI" id="CHEBI:29108"/>
    </cofactor>
</comment>
<dbReference type="EMBL" id="JAIWYP010000010">
    <property type="protein sequence ID" value="KAH3752344.1"/>
    <property type="molecule type" value="Genomic_DNA"/>
</dbReference>
<dbReference type="GO" id="GO:0005886">
    <property type="term" value="C:plasma membrane"/>
    <property type="evidence" value="ECO:0007669"/>
    <property type="project" value="TreeGrafter"/>
</dbReference>
<accession>A0A9D4DR86</accession>
<keyword evidence="2" id="KW-0106">Calcium</keyword>
<reference evidence="3" key="1">
    <citation type="journal article" date="2019" name="bioRxiv">
        <title>The Genome of the Zebra Mussel, Dreissena polymorpha: A Resource for Invasive Species Research.</title>
        <authorList>
            <person name="McCartney M.A."/>
            <person name="Auch B."/>
            <person name="Kono T."/>
            <person name="Mallez S."/>
            <person name="Zhang Y."/>
            <person name="Obille A."/>
            <person name="Becker A."/>
            <person name="Abrahante J.E."/>
            <person name="Garbe J."/>
            <person name="Badalamenti J.P."/>
            <person name="Herman A."/>
            <person name="Mangelson H."/>
            <person name="Liachko I."/>
            <person name="Sullivan S."/>
            <person name="Sone E.D."/>
            <person name="Koren S."/>
            <person name="Silverstein K.A.T."/>
            <person name="Beckman K.B."/>
            <person name="Gohl D.M."/>
        </authorList>
    </citation>
    <scope>NUCLEOTIDE SEQUENCE</scope>
    <source>
        <strain evidence="3">Duluth1</strain>
        <tissue evidence="3">Whole animal</tissue>
    </source>
</reference>
<keyword evidence="2" id="KW-0564">Palmitate</keyword>
<protein>
    <recommendedName>
        <fullName evidence="2">Phospholipid scramblase</fullName>
    </recommendedName>
</protein>
<dbReference type="InterPro" id="IPR025659">
    <property type="entry name" value="Tubby-like_C"/>
</dbReference>
<comment type="caution">
    <text evidence="3">The sequence shown here is derived from an EMBL/GenBank/DDBJ whole genome shotgun (WGS) entry which is preliminary data.</text>
</comment>
<evidence type="ECO:0000256" key="2">
    <source>
        <dbReference type="RuleBase" id="RU363116"/>
    </source>
</evidence>
<evidence type="ECO:0000313" key="3">
    <source>
        <dbReference type="EMBL" id="KAH3752344.1"/>
    </source>
</evidence>
<proteinExistence type="inferred from homology"/>
<evidence type="ECO:0000313" key="4">
    <source>
        <dbReference type="Proteomes" id="UP000828390"/>
    </source>
</evidence>
<comment type="function">
    <text evidence="2">May mediate accelerated ATP-independent bidirectional transbilayer migration of phospholipids upon binding calcium ions that results in a loss of phospholipid asymmetry in the plasma membrane.</text>
</comment>
<dbReference type="Pfam" id="PF03803">
    <property type="entry name" value="Scramblase"/>
    <property type="match status" value="1"/>
</dbReference>
<evidence type="ECO:0000256" key="1">
    <source>
        <dbReference type="ARBA" id="ARBA00005350"/>
    </source>
</evidence>
<comment type="similarity">
    <text evidence="1 2">Belongs to the phospholipid scramblase family.</text>
</comment>
<reference evidence="3" key="2">
    <citation type="submission" date="2020-11" db="EMBL/GenBank/DDBJ databases">
        <authorList>
            <person name="McCartney M.A."/>
            <person name="Auch B."/>
            <person name="Kono T."/>
            <person name="Mallez S."/>
            <person name="Becker A."/>
            <person name="Gohl D.M."/>
            <person name="Silverstein K.A.T."/>
            <person name="Koren S."/>
            <person name="Bechman K.B."/>
            <person name="Herman A."/>
            <person name="Abrahante J.E."/>
            <person name="Garbe J."/>
        </authorList>
    </citation>
    <scope>NUCLEOTIDE SEQUENCE</scope>
    <source>
        <strain evidence="3">Duluth1</strain>
        <tissue evidence="3">Whole animal</tissue>
    </source>
</reference>
<dbReference type="GO" id="GO:0017128">
    <property type="term" value="F:phospholipid scramblase activity"/>
    <property type="evidence" value="ECO:0007669"/>
    <property type="project" value="InterPro"/>
</dbReference>
<dbReference type="Proteomes" id="UP000828390">
    <property type="component" value="Unassembled WGS sequence"/>
</dbReference>
<keyword evidence="2" id="KW-0449">Lipoprotein</keyword>
<gene>
    <name evidence="3" type="ORF">DPMN_186960</name>
</gene>
<organism evidence="3 4">
    <name type="scientific">Dreissena polymorpha</name>
    <name type="common">Zebra mussel</name>
    <name type="synonym">Mytilus polymorpha</name>
    <dbReference type="NCBI Taxonomy" id="45954"/>
    <lineage>
        <taxon>Eukaryota</taxon>
        <taxon>Metazoa</taxon>
        <taxon>Spiralia</taxon>
        <taxon>Lophotrochozoa</taxon>
        <taxon>Mollusca</taxon>
        <taxon>Bivalvia</taxon>
        <taxon>Autobranchia</taxon>
        <taxon>Heteroconchia</taxon>
        <taxon>Euheterodonta</taxon>
        <taxon>Imparidentia</taxon>
        <taxon>Neoheterodontei</taxon>
        <taxon>Myida</taxon>
        <taxon>Dreissenoidea</taxon>
        <taxon>Dreissenidae</taxon>
        <taxon>Dreissena</taxon>
    </lineage>
</organism>
<dbReference type="PANTHER" id="PTHR23248:SF63">
    <property type="entry name" value="PHOSPHOLIPID SCRAMBLASE"/>
    <property type="match status" value="1"/>
</dbReference>
<name>A0A9D4DR86_DREPO</name>
<sequence length="271" mass="30225">MTQVNPYNNMALTMQPGVVVVANQAPIVWMPKPTASSGCPPGLEYLTQVDFVQINQEIDLMELMTWQDMPNKYHLLNSMGQQIYFATEEPGHPLRPCCSQRSFIMHITDNAGMEVIRLHREPRCCTVCNCWCANGDCCGAVLSIEAPVGQTVGYVSQRSSFLSPPKFVVQDQERDDLMNIDGPCCGGMGDIGFELFSAKDGQNAGSITKQWAGMAQERMTSADNFGIKFPMHLDVKQKAALIGACLLLDAMYFEFPAQGNQRQRSQRQRRR</sequence>
<keyword evidence="4" id="KW-1185">Reference proteome</keyword>
<dbReference type="InterPro" id="IPR005552">
    <property type="entry name" value="Scramblase"/>
</dbReference>
<dbReference type="SUPFAM" id="SSF54518">
    <property type="entry name" value="Tubby C-terminal domain-like"/>
    <property type="match status" value="1"/>
</dbReference>
<dbReference type="AlphaFoldDB" id="A0A9D4DR86"/>
<dbReference type="PANTHER" id="PTHR23248">
    <property type="entry name" value="PHOSPHOLIPID SCRAMBLASE-RELATED"/>
    <property type="match status" value="1"/>
</dbReference>